<dbReference type="Proteomes" id="UP000016927">
    <property type="component" value="Unassembled WGS sequence"/>
</dbReference>
<proteinExistence type="predicted"/>
<dbReference type="InterPro" id="IPR021109">
    <property type="entry name" value="Peptidase_aspartic_dom_sf"/>
</dbReference>
<evidence type="ECO:0000313" key="2">
    <source>
        <dbReference type="Proteomes" id="UP000016927"/>
    </source>
</evidence>
<dbReference type="AlphaFoldDB" id="R0KTI1"/>
<evidence type="ECO:0000313" key="1">
    <source>
        <dbReference type="EMBL" id="EOB14126.1"/>
    </source>
</evidence>
<accession>R0KTI1</accession>
<feature type="non-terminal residue" evidence="1">
    <location>
        <position position="147"/>
    </location>
</feature>
<dbReference type="Gene3D" id="2.40.70.10">
    <property type="entry name" value="Acid Proteases"/>
    <property type="match status" value="1"/>
</dbReference>
<dbReference type="CDD" id="cd00303">
    <property type="entry name" value="retropepsin_like"/>
    <property type="match status" value="1"/>
</dbReference>
<gene>
    <name evidence="1" type="ORF">NBO_37g0001</name>
</gene>
<protein>
    <submittedName>
        <fullName evidence="1">Uncharacterized protein</fullName>
    </submittedName>
</protein>
<name>R0KTI1_NOSB1</name>
<dbReference type="VEuPathDB" id="MicrosporidiaDB:NBO_37g0001"/>
<organism evidence="1 2">
    <name type="scientific">Nosema bombycis (strain CQ1 / CVCC 102059)</name>
    <name type="common">Microsporidian parasite</name>
    <name type="synonym">Pebrine of silkworm</name>
    <dbReference type="NCBI Taxonomy" id="578461"/>
    <lineage>
        <taxon>Eukaryota</taxon>
        <taxon>Fungi</taxon>
        <taxon>Fungi incertae sedis</taxon>
        <taxon>Microsporidia</taxon>
        <taxon>Nosematidae</taxon>
        <taxon>Nosema</taxon>
    </lineage>
</organism>
<dbReference type="OrthoDB" id="2685257at2759"/>
<dbReference type="HOGENOM" id="CLU_1768629_0_0_1"/>
<dbReference type="EMBL" id="KB908945">
    <property type="protein sequence ID" value="EOB14126.1"/>
    <property type="molecule type" value="Genomic_DNA"/>
</dbReference>
<keyword evidence="2" id="KW-1185">Reference proteome</keyword>
<reference evidence="1 2" key="1">
    <citation type="journal article" date="2013" name="BMC Genomics">
        <title>Comparative genomics of parasitic silkworm microsporidia reveal an association between genome expansion and host adaptation.</title>
        <authorList>
            <person name="Pan G."/>
            <person name="Xu J."/>
            <person name="Li T."/>
            <person name="Xia Q."/>
            <person name="Liu S.L."/>
            <person name="Zhang G."/>
            <person name="Li S."/>
            <person name="Li C."/>
            <person name="Liu H."/>
            <person name="Yang L."/>
            <person name="Liu T."/>
            <person name="Zhang X."/>
            <person name="Wu Z."/>
            <person name="Fan W."/>
            <person name="Dang X."/>
            <person name="Xiang H."/>
            <person name="Tao M."/>
            <person name="Li Y."/>
            <person name="Hu J."/>
            <person name="Li Z."/>
            <person name="Lin L."/>
            <person name="Luo J."/>
            <person name="Geng L."/>
            <person name="Wang L."/>
            <person name="Long M."/>
            <person name="Wan Y."/>
            <person name="He N."/>
            <person name="Zhang Z."/>
            <person name="Lu C."/>
            <person name="Keeling P.J."/>
            <person name="Wang J."/>
            <person name="Xiang Z."/>
            <person name="Zhou Z."/>
        </authorList>
    </citation>
    <scope>NUCLEOTIDE SEQUENCE [LARGE SCALE GENOMIC DNA]</scope>
    <source>
        <strain evidence="2">CQ1 / CVCC 102059</strain>
    </source>
</reference>
<sequence>MKQQEKRLYECAFQDPTPLNLIILKAILIMIDGESDKVSFVCGEKIKKSDVRLITEDGSELKTLGEVRLDVWIKGRNMNVDFLICKNLKIECILGMPFLKENKVVLKFGKKESVEFELTDQNKLGSHRIRITTEQPVVHRYTPWSYM</sequence>